<feature type="transmembrane region" description="Helical" evidence="1">
    <location>
        <begin position="196"/>
        <end position="220"/>
    </location>
</feature>
<evidence type="ECO:0000256" key="1">
    <source>
        <dbReference type="SAM" id="Phobius"/>
    </source>
</evidence>
<protein>
    <submittedName>
        <fullName evidence="2">Uncharacterized protein</fullName>
    </submittedName>
</protein>
<accession>A0A0D6QVY6</accession>
<keyword evidence="1" id="KW-1133">Transmembrane helix</keyword>
<sequence>MALHPCNVGLYKVTATGNSVLMIERASSFELCGSKTRRSKSFKSSTSNMFHAKFGTSCDEIYASLDIDSHFKGRNISFYRKKLSKKIMQSCGKSRASVLPENTISSNKPKLVFLEPSLLSTAILPKQISTFQRRKNRIEASIQKAVFDCRFFTLLAVAGTLAGSLLCFITGCSFVWESFSHYFHGIWKGLDFAQTILPLLEAIDVFLVGTVMLIFGMGLYELFIGSLHVPGYGHTQGPQNQTEPQRGFPLCGPFCLKERPSWLQIESVGELKTKVGRVLMMILLPSLLEKSKMVPMTTGLDLLCFLATILLSSSSIFLLSRLSEK</sequence>
<dbReference type="PANTHER" id="PTHR31721">
    <property type="entry name" value="OS06G0710300 PROTEIN"/>
    <property type="match status" value="1"/>
</dbReference>
<dbReference type="PANTHER" id="PTHR31721:SF3">
    <property type="entry name" value="EXPRESSED PROTEIN"/>
    <property type="match status" value="1"/>
</dbReference>
<organism evidence="2">
    <name type="scientific">Araucaria cunninghamii</name>
    <name type="common">Hoop pine</name>
    <name type="synonym">Moreton Bay pine</name>
    <dbReference type="NCBI Taxonomy" id="56994"/>
    <lineage>
        <taxon>Eukaryota</taxon>
        <taxon>Viridiplantae</taxon>
        <taxon>Streptophyta</taxon>
        <taxon>Embryophyta</taxon>
        <taxon>Tracheophyta</taxon>
        <taxon>Spermatophyta</taxon>
        <taxon>Pinopsida</taxon>
        <taxon>Pinidae</taxon>
        <taxon>Conifers II</taxon>
        <taxon>Araucariales</taxon>
        <taxon>Araucariaceae</taxon>
        <taxon>Araucaria</taxon>
    </lineage>
</organism>
<dbReference type="Pfam" id="PF03350">
    <property type="entry name" value="UPF0114"/>
    <property type="match status" value="1"/>
</dbReference>
<keyword evidence="1" id="KW-0472">Membrane</keyword>
<proteinExistence type="predicted"/>
<reference evidence="2" key="1">
    <citation type="submission" date="2015-03" db="EMBL/GenBank/DDBJ databases">
        <title>A transcriptome of Araucaria cunninghamii, an australian fine timber species.</title>
        <authorList>
            <person name="Jing Yi C.J.Y."/>
            <person name="Yin San L.Y.S."/>
            <person name="Abdul Karim S.S."/>
            <person name="Wan Azmi N.N."/>
            <person name="Hercus R.R."/>
            <person name="Croft L.L."/>
        </authorList>
    </citation>
    <scope>NUCLEOTIDE SEQUENCE</scope>
    <source>
        <strain evidence="2">MI0301</strain>
        <tissue evidence="2">Leaf</tissue>
    </source>
</reference>
<name>A0A0D6QVY6_ARACU</name>
<dbReference type="InterPro" id="IPR005134">
    <property type="entry name" value="UPF0114"/>
</dbReference>
<feature type="transmembrane region" description="Helical" evidence="1">
    <location>
        <begin position="300"/>
        <end position="319"/>
    </location>
</feature>
<evidence type="ECO:0000313" key="2">
    <source>
        <dbReference type="EMBL" id="JAG93870.1"/>
    </source>
</evidence>
<feature type="transmembrane region" description="Helical" evidence="1">
    <location>
        <begin position="151"/>
        <end position="176"/>
    </location>
</feature>
<dbReference type="EMBL" id="GCKF01045348">
    <property type="protein sequence ID" value="JAG93870.1"/>
    <property type="molecule type" value="Transcribed_RNA"/>
</dbReference>
<dbReference type="AlphaFoldDB" id="A0A0D6QVY6"/>
<keyword evidence="1" id="KW-0812">Transmembrane</keyword>